<reference evidence="1 2" key="1">
    <citation type="submission" date="2024-01" db="EMBL/GenBank/DDBJ databases">
        <title>Genome assemblies of Stephania.</title>
        <authorList>
            <person name="Yang L."/>
        </authorList>
    </citation>
    <scope>NUCLEOTIDE SEQUENCE [LARGE SCALE GENOMIC DNA]</scope>
    <source>
        <strain evidence="1">JXDWG</strain>
        <tissue evidence="1">Leaf</tissue>
    </source>
</reference>
<organism evidence="1 2">
    <name type="scientific">Stephania cephalantha</name>
    <dbReference type="NCBI Taxonomy" id="152367"/>
    <lineage>
        <taxon>Eukaryota</taxon>
        <taxon>Viridiplantae</taxon>
        <taxon>Streptophyta</taxon>
        <taxon>Embryophyta</taxon>
        <taxon>Tracheophyta</taxon>
        <taxon>Spermatophyta</taxon>
        <taxon>Magnoliopsida</taxon>
        <taxon>Ranunculales</taxon>
        <taxon>Menispermaceae</taxon>
        <taxon>Menispermoideae</taxon>
        <taxon>Cissampelideae</taxon>
        <taxon>Stephania</taxon>
    </lineage>
</organism>
<dbReference type="AlphaFoldDB" id="A0AAP0E6S0"/>
<keyword evidence="2" id="KW-1185">Reference proteome</keyword>
<name>A0AAP0E6S0_9MAGN</name>
<evidence type="ECO:0000313" key="2">
    <source>
        <dbReference type="Proteomes" id="UP001419268"/>
    </source>
</evidence>
<dbReference type="Proteomes" id="UP001419268">
    <property type="component" value="Unassembled WGS sequence"/>
</dbReference>
<comment type="caution">
    <text evidence="1">The sequence shown here is derived from an EMBL/GenBank/DDBJ whole genome shotgun (WGS) entry which is preliminary data.</text>
</comment>
<sequence>MASLTEGGWRERPLESCHFRDKLVMEDSPDEKSKLLWTFKPQDPLSISQ</sequence>
<proteinExistence type="predicted"/>
<dbReference type="EMBL" id="JBBNAG010000013">
    <property type="protein sequence ID" value="KAK9083694.1"/>
    <property type="molecule type" value="Genomic_DNA"/>
</dbReference>
<accession>A0AAP0E6S0</accession>
<evidence type="ECO:0000313" key="1">
    <source>
        <dbReference type="EMBL" id="KAK9083694.1"/>
    </source>
</evidence>
<protein>
    <submittedName>
        <fullName evidence="1">Uncharacterized protein</fullName>
    </submittedName>
</protein>
<gene>
    <name evidence="1" type="ORF">Scep_030165</name>
</gene>